<feature type="transmembrane region" description="Helical" evidence="7">
    <location>
        <begin position="24"/>
        <end position="45"/>
    </location>
</feature>
<feature type="domain" description="ABC transmembrane type-1" evidence="8">
    <location>
        <begin position="112"/>
        <end position="325"/>
    </location>
</feature>
<keyword evidence="4 7" id="KW-0812">Transmembrane</keyword>
<dbReference type="Pfam" id="PF19300">
    <property type="entry name" value="BPD_transp_1_N"/>
    <property type="match status" value="1"/>
</dbReference>
<sequence length="335" mass="36680">MTRSLASPLRALGSPTSRYIARRLVWMVFLLLVVSLVAFLIFYALPSGDPAAQRAGKGADEAQIERVRHMLYLDRPLYEQYFHYIKQVVLHFDFGFSYSNNADVADQLTSRLPATISLALGAAVIWLVVGVAIGILSALRPRSLFDRIAMGGALLGISAPVYWLALVVLALLSQSYGVIHLIPNTGSYKPLTQDPGAWFTSLLVPWIILSLSFAAIYARLMRANLLETLDQDFVRTAEAKGLSRRRVVMRHAVRAAITPIVTAFGLDLGILLGGAVLTESVFNIPGIGRLSYDAIQDSNLPVIQGTVLFAAFFIIIANILVDIVYAVIDPRVRLA</sequence>
<dbReference type="CDD" id="cd06261">
    <property type="entry name" value="TM_PBP2"/>
    <property type="match status" value="1"/>
</dbReference>
<gene>
    <name evidence="9" type="ORF">PAI11_12140</name>
</gene>
<feature type="transmembrane region" description="Helical" evidence="7">
    <location>
        <begin position="252"/>
        <end position="277"/>
    </location>
</feature>
<evidence type="ECO:0000256" key="3">
    <source>
        <dbReference type="ARBA" id="ARBA00022475"/>
    </source>
</evidence>
<feature type="transmembrane region" description="Helical" evidence="7">
    <location>
        <begin position="307"/>
        <end position="328"/>
    </location>
</feature>
<evidence type="ECO:0000313" key="9">
    <source>
        <dbReference type="EMBL" id="EHN11913.1"/>
    </source>
</evidence>
<dbReference type="SUPFAM" id="SSF161098">
    <property type="entry name" value="MetI-like"/>
    <property type="match status" value="1"/>
</dbReference>
<evidence type="ECO:0000259" key="8">
    <source>
        <dbReference type="PROSITE" id="PS50928"/>
    </source>
</evidence>
<reference evidence="9 10" key="1">
    <citation type="journal article" date="2013" name="Biodegradation">
        <title>Quantitative proteomic analysis of ibuprofen-degrading Patulibacter sp. strain I11.</title>
        <authorList>
            <person name="Almeida B."/>
            <person name="Kjeldal H."/>
            <person name="Lolas I."/>
            <person name="Knudsen A.D."/>
            <person name="Carvalho G."/>
            <person name="Nielsen K.L."/>
            <person name="Barreto Crespo M.T."/>
            <person name="Stensballe A."/>
            <person name="Nielsen J.L."/>
        </authorList>
    </citation>
    <scope>NUCLEOTIDE SEQUENCE [LARGE SCALE GENOMIC DNA]</scope>
    <source>
        <strain evidence="9 10">I11</strain>
    </source>
</reference>
<evidence type="ECO:0000256" key="5">
    <source>
        <dbReference type="ARBA" id="ARBA00022989"/>
    </source>
</evidence>
<dbReference type="InterPro" id="IPR045621">
    <property type="entry name" value="BPD_transp_1_N"/>
</dbReference>
<evidence type="ECO:0000256" key="7">
    <source>
        <dbReference type="RuleBase" id="RU363032"/>
    </source>
</evidence>
<keyword evidence="6 7" id="KW-0472">Membrane</keyword>
<dbReference type="EMBL" id="AGUD01000057">
    <property type="protein sequence ID" value="EHN11913.1"/>
    <property type="molecule type" value="Genomic_DNA"/>
</dbReference>
<dbReference type="InterPro" id="IPR000515">
    <property type="entry name" value="MetI-like"/>
</dbReference>
<keyword evidence="5 7" id="KW-1133">Transmembrane helix</keyword>
<dbReference type="PATRIC" id="fig|1097667.3.peg.1211"/>
<dbReference type="Proteomes" id="UP000005143">
    <property type="component" value="Unassembled WGS sequence"/>
</dbReference>
<protein>
    <submittedName>
        <fullName evidence="9">Dipeptide transport system permease protein DppB (TC 3.A.1.5.2)</fullName>
    </submittedName>
</protein>
<evidence type="ECO:0000256" key="1">
    <source>
        <dbReference type="ARBA" id="ARBA00004651"/>
    </source>
</evidence>
<dbReference type="GO" id="GO:0005886">
    <property type="term" value="C:plasma membrane"/>
    <property type="evidence" value="ECO:0007669"/>
    <property type="project" value="UniProtKB-SubCell"/>
</dbReference>
<accession>H0E347</accession>
<dbReference type="PROSITE" id="PS50928">
    <property type="entry name" value="ABC_TM1"/>
    <property type="match status" value="1"/>
</dbReference>
<organism evidence="9 10">
    <name type="scientific">Patulibacter medicamentivorans</name>
    <dbReference type="NCBI Taxonomy" id="1097667"/>
    <lineage>
        <taxon>Bacteria</taxon>
        <taxon>Bacillati</taxon>
        <taxon>Actinomycetota</taxon>
        <taxon>Thermoleophilia</taxon>
        <taxon>Solirubrobacterales</taxon>
        <taxon>Patulibacteraceae</taxon>
        <taxon>Patulibacter</taxon>
    </lineage>
</organism>
<evidence type="ECO:0000256" key="2">
    <source>
        <dbReference type="ARBA" id="ARBA00022448"/>
    </source>
</evidence>
<dbReference type="AlphaFoldDB" id="H0E347"/>
<comment type="similarity">
    <text evidence="7">Belongs to the binding-protein-dependent transport system permease family.</text>
</comment>
<dbReference type="Gene3D" id="1.10.3720.10">
    <property type="entry name" value="MetI-like"/>
    <property type="match status" value="1"/>
</dbReference>
<name>H0E347_9ACTN</name>
<feature type="transmembrane region" description="Helical" evidence="7">
    <location>
        <begin position="196"/>
        <end position="218"/>
    </location>
</feature>
<evidence type="ECO:0000313" key="10">
    <source>
        <dbReference type="Proteomes" id="UP000005143"/>
    </source>
</evidence>
<dbReference type="GO" id="GO:0055085">
    <property type="term" value="P:transmembrane transport"/>
    <property type="evidence" value="ECO:0007669"/>
    <property type="project" value="InterPro"/>
</dbReference>
<comment type="caution">
    <text evidence="9">The sequence shown here is derived from an EMBL/GenBank/DDBJ whole genome shotgun (WGS) entry which is preliminary data.</text>
</comment>
<feature type="transmembrane region" description="Helical" evidence="7">
    <location>
        <begin position="151"/>
        <end position="176"/>
    </location>
</feature>
<keyword evidence="2 7" id="KW-0813">Transport</keyword>
<dbReference type="PANTHER" id="PTHR43163">
    <property type="entry name" value="DIPEPTIDE TRANSPORT SYSTEM PERMEASE PROTEIN DPPB-RELATED"/>
    <property type="match status" value="1"/>
</dbReference>
<comment type="subcellular location">
    <subcellularLocation>
        <location evidence="1 7">Cell membrane</location>
        <topology evidence="1 7">Multi-pass membrane protein</topology>
    </subcellularLocation>
</comment>
<evidence type="ECO:0000256" key="6">
    <source>
        <dbReference type="ARBA" id="ARBA00023136"/>
    </source>
</evidence>
<feature type="transmembrane region" description="Helical" evidence="7">
    <location>
        <begin position="116"/>
        <end position="139"/>
    </location>
</feature>
<keyword evidence="10" id="KW-1185">Reference proteome</keyword>
<proteinExistence type="inferred from homology"/>
<dbReference type="Pfam" id="PF00528">
    <property type="entry name" value="BPD_transp_1"/>
    <property type="match status" value="1"/>
</dbReference>
<evidence type="ECO:0000256" key="4">
    <source>
        <dbReference type="ARBA" id="ARBA00022692"/>
    </source>
</evidence>
<keyword evidence="3" id="KW-1003">Cell membrane</keyword>
<dbReference type="InterPro" id="IPR035906">
    <property type="entry name" value="MetI-like_sf"/>
</dbReference>
<dbReference type="RefSeq" id="WP_007572058.1">
    <property type="nucleotide sequence ID" value="NZ_AGUD01000057.1"/>
</dbReference>
<dbReference type="PANTHER" id="PTHR43163:SF6">
    <property type="entry name" value="DIPEPTIDE TRANSPORT SYSTEM PERMEASE PROTEIN DPPB-RELATED"/>
    <property type="match status" value="1"/>
</dbReference>